<organism evidence="1 2">
    <name type="scientific">Gluconobacter frateurii NRIC 0228</name>
    <dbReference type="NCBI Taxonomy" id="1307946"/>
    <lineage>
        <taxon>Bacteria</taxon>
        <taxon>Pseudomonadati</taxon>
        <taxon>Pseudomonadota</taxon>
        <taxon>Alphaproteobacteria</taxon>
        <taxon>Acetobacterales</taxon>
        <taxon>Acetobacteraceae</taxon>
        <taxon>Gluconobacter</taxon>
    </lineage>
</organism>
<keyword evidence="2" id="KW-1185">Reference proteome</keyword>
<dbReference type="RefSeq" id="WP_099181137.1">
    <property type="nucleotide sequence ID" value="NZ_BAQW01000001.1"/>
</dbReference>
<sequence>MATTNQPGQPISGLPFADSVSSTDALLGIVTKAGGTGANQVTILVLAQAISAAIGLDDAVEAAETAAASAAAKAEAAGTASSDTVNSFRGKAGGLAALDALGQLSLTDGKSLVAALKVLPATQTTPARLATVIPLDGATQFQTGDTVATLADLLTAVSGLDGSRVYIDQDGFVRPVPSDAQILPSDLVADGSRYVAPAEYQAGTKSLPAGLSLNADDETVMTDGSQFFAGTWANGPLLSPL</sequence>
<accession>A0ABQ0Q757</accession>
<dbReference type="Proteomes" id="UP001061070">
    <property type="component" value="Unassembled WGS sequence"/>
</dbReference>
<name>A0ABQ0Q757_9PROT</name>
<evidence type="ECO:0000313" key="2">
    <source>
        <dbReference type="Proteomes" id="UP001061070"/>
    </source>
</evidence>
<reference evidence="1" key="1">
    <citation type="submission" date="2013-04" db="EMBL/GenBank/DDBJ databases">
        <title>The genome sequencing project of 58 acetic acid bacteria.</title>
        <authorList>
            <person name="Okamoto-Kainuma A."/>
            <person name="Ishikawa M."/>
            <person name="Umino S."/>
            <person name="Koizumi Y."/>
            <person name="Shiwa Y."/>
            <person name="Yoshikawa H."/>
            <person name="Matsutani M."/>
            <person name="Matsushita K."/>
        </authorList>
    </citation>
    <scope>NUCLEOTIDE SEQUENCE</scope>
    <source>
        <strain evidence="1">NRIC 0228</strain>
    </source>
</reference>
<comment type="caution">
    <text evidence="1">The sequence shown here is derived from an EMBL/GenBank/DDBJ whole genome shotgun (WGS) entry which is preliminary data.</text>
</comment>
<protein>
    <submittedName>
        <fullName evidence="1">Uncharacterized protein</fullName>
    </submittedName>
</protein>
<evidence type="ECO:0000313" key="1">
    <source>
        <dbReference type="EMBL" id="GBR07474.1"/>
    </source>
</evidence>
<proteinExistence type="predicted"/>
<dbReference type="EMBL" id="BAQW01000001">
    <property type="protein sequence ID" value="GBR07474.1"/>
    <property type="molecule type" value="Genomic_DNA"/>
</dbReference>
<gene>
    <name evidence="1" type="ORF">AA0228_0015</name>
</gene>